<evidence type="ECO:0000313" key="13">
    <source>
        <dbReference type="EMBL" id="BDU74772.1"/>
    </source>
</evidence>
<keyword evidence="6" id="KW-0798">TonB box</keyword>
<feature type="signal peptide" evidence="11">
    <location>
        <begin position="1"/>
        <end position="20"/>
    </location>
</feature>
<gene>
    <name evidence="13" type="ORF">METEAL_39460</name>
</gene>
<keyword evidence="9 10" id="KW-0998">Cell outer membrane</keyword>
<evidence type="ECO:0000256" key="4">
    <source>
        <dbReference type="ARBA" id="ARBA00022692"/>
    </source>
</evidence>
<dbReference type="GO" id="GO:0009279">
    <property type="term" value="C:cell outer membrane"/>
    <property type="evidence" value="ECO:0007669"/>
    <property type="project" value="UniProtKB-SubCell"/>
</dbReference>
<dbReference type="PROSITE" id="PS52016">
    <property type="entry name" value="TONB_DEPENDENT_REC_3"/>
    <property type="match status" value="1"/>
</dbReference>
<protein>
    <recommendedName>
        <fullName evidence="12">TonB-dependent receptor-like beta-barrel domain-containing protein</fullName>
    </recommendedName>
</protein>
<sequence>MNGRRGTALLSILVAGTALCAQESVGTILGVVKDAQDHPVAQATLVLTGPRMLGTREIKTSAKGEYRLPLIPPGQYTLKVHKEGFVGSKAEFTMGSGQTMRQNLTIRAIRVAEAVVEVVMAAAAVDKTETKTATNLSADTLRALPVTQRNALGALSLAPGVSGTDIGFAVVRGGIAGQSQTTVNGISVRDNVTRESRQTEFVLEDLTEDVTVVQSPLNAKYGNSSGGIVNVQTKNGSNTFQGSIRVKLSRPTWSALAGATPDRFGEPTAGSKKATYTSPAYGVADDLAKTIEITILGPIIKDRLTFSYGTRIRSSTYDSRALDTVLGGAHDNWRTYIPTGQWAGKDSAGYTWGGDPKNPTVSPVVGGDTKFSMNQYKLYYQITPEHQLEASFSRDELDSFTPQGNMDTFVNNLQSSIRDFRSLNYRGMLNSSTVLDVKWGRRQSRIHFPSGPLDPINVRAWGEEATSIFNTSDSSLLLSNGNSYGSQAEVRDVETISGNLSWFNERHNLDVGLELLRERAYQPEQSGPGRRIFYAPGRLADGQYLVYKYEGSPAAAATSLGQTLRNGSGFIPEMRTWADEGGGDTRNRDYTHSLYANDQVALSGKWSLMMGLRYDNWRISDRTGMRINTHAFSPRAEAKYDLKGDGIHLLSLSFADMRGTIGQGNLGSFSRKAGDIRRRAFWSAGTTTPYAVSYAELTNPANYGTYYHYQNSDALYTVNPDLRPERARQVELAYRQAFVNGGFFRASLVYRKYTDLWYDRPSDLKVVMQDAAAPSLTSNNGFAHYLTFDPMGRREYRGLEMEWSCPVFNLGTQKLDFQGNWTMARAYSTETWREGNSSDTAARWDDKFQALGISSDVYNPYGEMDGTAHHTVRAWLTWTLGAKGGIRSTTTLKGEFATGYPRSRTQDYYYPTRDLAGNPLFTSGATGLPTTFTAYLNGRGRFDNGSTFYSDLQWNLEFPVSGKVFFTSLTVGNVFNSQIPLGCGTGLDGSTRNWPDGFNTIVASRNGMANWGATVGYGQKRTYAFDFGVRF</sequence>
<evidence type="ECO:0000313" key="14">
    <source>
        <dbReference type="Proteomes" id="UP001238179"/>
    </source>
</evidence>
<dbReference type="InterPro" id="IPR000531">
    <property type="entry name" value="Beta-barrel_TonB"/>
</dbReference>
<evidence type="ECO:0000256" key="9">
    <source>
        <dbReference type="ARBA" id="ARBA00023237"/>
    </source>
</evidence>
<dbReference type="Gene3D" id="2.40.170.20">
    <property type="entry name" value="TonB-dependent receptor, beta-barrel domain"/>
    <property type="match status" value="1"/>
</dbReference>
<dbReference type="PANTHER" id="PTHR30069:SF29">
    <property type="entry name" value="HEMOGLOBIN AND HEMOGLOBIN-HAPTOGLOBIN-BINDING PROTEIN 1-RELATED"/>
    <property type="match status" value="1"/>
</dbReference>
<evidence type="ECO:0000256" key="3">
    <source>
        <dbReference type="ARBA" id="ARBA00022452"/>
    </source>
</evidence>
<dbReference type="EMBL" id="AP027080">
    <property type="protein sequence ID" value="BDU74772.1"/>
    <property type="molecule type" value="Genomic_DNA"/>
</dbReference>
<feature type="chain" id="PRO_5041462515" description="TonB-dependent receptor-like beta-barrel domain-containing protein" evidence="11">
    <location>
        <begin position="21"/>
        <end position="1031"/>
    </location>
</feature>
<evidence type="ECO:0000256" key="5">
    <source>
        <dbReference type="ARBA" id="ARBA00022729"/>
    </source>
</evidence>
<proteinExistence type="inferred from homology"/>
<dbReference type="Gene3D" id="2.60.40.1120">
    <property type="entry name" value="Carboxypeptidase-like, regulatory domain"/>
    <property type="match status" value="1"/>
</dbReference>
<accession>A0AA48GNQ3</accession>
<evidence type="ECO:0000256" key="2">
    <source>
        <dbReference type="ARBA" id="ARBA00022448"/>
    </source>
</evidence>
<keyword evidence="14" id="KW-1185">Reference proteome</keyword>
<dbReference type="PANTHER" id="PTHR30069">
    <property type="entry name" value="TONB-DEPENDENT OUTER MEMBRANE RECEPTOR"/>
    <property type="match status" value="1"/>
</dbReference>
<dbReference type="Pfam" id="PF13620">
    <property type="entry name" value="CarboxypepD_reg"/>
    <property type="match status" value="1"/>
</dbReference>
<keyword evidence="5 11" id="KW-0732">Signal</keyword>
<evidence type="ECO:0000256" key="6">
    <source>
        <dbReference type="ARBA" id="ARBA00023077"/>
    </source>
</evidence>
<dbReference type="SUPFAM" id="SSF49452">
    <property type="entry name" value="Starch-binding domain-like"/>
    <property type="match status" value="1"/>
</dbReference>
<dbReference type="GO" id="GO:0030246">
    <property type="term" value="F:carbohydrate binding"/>
    <property type="evidence" value="ECO:0007669"/>
    <property type="project" value="InterPro"/>
</dbReference>
<keyword evidence="4 10" id="KW-0812">Transmembrane</keyword>
<comment type="subcellular location">
    <subcellularLocation>
        <location evidence="1 10">Cell outer membrane</location>
        <topology evidence="1 10">Multi-pass membrane protein</topology>
    </subcellularLocation>
</comment>
<keyword evidence="2 10" id="KW-0813">Transport</keyword>
<dbReference type="SUPFAM" id="SSF56935">
    <property type="entry name" value="Porins"/>
    <property type="match status" value="1"/>
</dbReference>
<dbReference type="Proteomes" id="UP001238179">
    <property type="component" value="Chromosome"/>
</dbReference>
<dbReference type="GO" id="GO:0015344">
    <property type="term" value="F:siderophore uptake transmembrane transporter activity"/>
    <property type="evidence" value="ECO:0007669"/>
    <property type="project" value="TreeGrafter"/>
</dbReference>
<dbReference type="Pfam" id="PF00593">
    <property type="entry name" value="TonB_dep_Rec_b-barrel"/>
    <property type="match status" value="1"/>
</dbReference>
<evidence type="ECO:0000259" key="12">
    <source>
        <dbReference type="Pfam" id="PF00593"/>
    </source>
</evidence>
<organism evidence="13 14">
    <name type="scientific">Mesoterricola silvestris</name>
    <dbReference type="NCBI Taxonomy" id="2927979"/>
    <lineage>
        <taxon>Bacteria</taxon>
        <taxon>Pseudomonadati</taxon>
        <taxon>Acidobacteriota</taxon>
        <taxon>Holophagae</taxon>
        <taxon>Holophagales</taxon>
        <taxon>Holophagaceae</taxon>
        <taxon>Mesoterricola</taxon>
    </lineage>
</organism>
<dbReference type="InterPro" id="IPR036942">
    <property type="entry name" value="Beta-barrel_TonB_sf"/>
</dbReference>
<name>A0AA48GNQ3_9BACT</name>
<keyword evidence="7 10" id="KW-0472">Membrane</keyword>
<dbReference type="GO" id="GO:0044718">
    <property type="term" value="P:siderophore transmembrane transport"/>
    <property type="evidence" value="ECO:0007669"/>
    <property type="project" value="TreeGrafter"/>
</dbReference>
<dbReference type="AlphaFoldDB" id="A0AA48GNQ3"/>
<dbReference type="InterPro" id="IPR039426">
    <property type="entry name" value="TonB-dep_rcpt-like"/>
</dbReference>
<dbReference type="InterPro" id="IPR013784">
    <property type="entry name" value="Carb-bd-like_fold"/>
</dbReference>
<feature type="domain" description="TonB-dependent receptor-like beta-barrel" evidence="12">
    <location>
        <begin position="488"/>
        <end position="887"/>
    </location>
</feature>
<dbReference type="RefSeq" id="WP_316413446.1">
    <property type="nucleotide sequence ID" value="NZ_AP027080.1"/>
</dbReference>
<keyword evidence="3 10" id="KW-1134">Transmembrane beta strand</keyword>
<dbReference type="KEGG" id="msil:METEAL_39460"/>
<evidence type="ECO:0000256" key="10">
    <source>
        <dbReference type="PROSITE-ProRule" id="PRU01360"/>
    </source>
</evidence>
<evidence type="ECO:0000256" key="7">
    <source>
        <dbReference type="ARBA" id="ARBA00023136"/>
    </source>
</evidence>
<reference evidence="14" key="1">
    <citation type="journal article" date="2023" name="Int. J. Syst. Evol. Microbiol.">
        <title>Mesoterricola silvestris gen. nov., sp. nov., Mesoterricola sediminis sp. nov., Geothrix oryzae sp. nov., Geothrix edaphica sp. nov., Geothrix rubra sp. nov., and Geothrix limicola sp. nov., six novel members of Acidobacteriota isolated from soils.</title>
        <authorList>
            <person name="Itoh H."/>
            <person name="Sugisawa Y."/>
            <person name="Mise K."/>
            <person name="Xu Z."/>
            <person name="Kuniyasu M."/>
            <person name="Ushijima N."/>
            <person name="Kawano K."/>
            <person name="Kobayashi E."/>
            <person name="Shiratori Y."/>
            <person name="Masuda Y."/>
            <person name="Senoo K."/>
        </authorList>
    </citation>
    <scope>NUCLEOTIDE SEQUENCE [LARGE SCALE GENOMIC DNA]</scope>
    <source>
        <strain evidence="14">W79</strain>
    </source>
</reference>
<keyword evidence="8" id="KW-0675">Receptor</keyword>
<evidence type="ECO:0000256" key="11">
    <source>
        <dbReference type="SAM" id="SignalP"/>
    </source>
</evidence>
<comment type="similarity">
    <text evidence="10">Belongs to the TonB-dependent receptor family.</text>
</comment>
<evidence type="ECO:0000256" key="8">
    <source>
        <dbReference type="ARBA" id="ARBA00023170"/>
    </source>
</evidence>
<evidence type="ECO:0000256" key="1">
    <source>
        <dbReference type="ARBA" id="ARBA00004571"/>
    </source>
</evidence>